<evidence type="ECO:0000256" key="1">
    <source>
        <dbReference type="SAM" id="SignalP"/>
    </source>
</evidence>
<gene>
    <name evidence="2" type="ORF">RWE15_03725</name>
</gene>
<protein>
    <submittedName>
        <fullName evidence="2">Uncharacterized protein</fullName>
    </submittedName>
</protein>
<dbReference type="Proteomes" id="UP001281447">
    <property type="component" value="Unassembled WGS sequence"/>
</dbReference>
<accession>A0ABU5C340</accession>
<dbReference type="PROSITE" id="PS51257">
    <property type="entry name" value="PROKAR_LIPOPROTEIN"/>
    <property type="match status" value="1"/>
</dbReference>
<organism evidence="2 3">
    <name type="scientific">Tigheibacillus halophilus</name>
    <dbReference type="NCBI Taxonomy" id="361280"/>
    <lineage>
        <taxon>Bacteria</taxon>
        <taxon>Bacillati</taxon>
        <taxon>Bacillota</taxon>
        <taxon>Bacilli</taxon>
        <taxon>Bacillales</taxon>
        <taxon>Bacillaceae</taxon>
        <taxon>Tigheibacillus</taxon>
    </lineage>
</organism>
<keyword evidence="1" id="KW-0732">Signal</keyword>
<sequence>MKKWLSVLISVLFIAVLAACSTSSTSGSGKVIVKTGAGDITEEDLYKELKKI</sequence>
<feature type="chain" id="PRO_5046079750" evidence="1">
    <location>
        <begin position="19"/>
        <end position="52"/>
    </location>
</feature>
<proteinExistence type="predicted"/>
<keyword evidence="3" id="KW-1185">Reference proteome</keyword>
<feature type="signal peptide" evidence="1">
    <location>
        <begin position="1"/>
        <end position="18"/>
    </location>
</feature>
<comment type="caution">
    <text evidence="2">The sequence shown here is derived from an EMBL/GenBank/DDBJ whole genome shotgun (WGS) entry which is preliminary data.</text>
</comment>
<evidence type="ECO:0000313" key="2">
    <source>
        <dbReference type="EMBL" id="MDY0393713.1"/>
    </source>
</evidence>
<name>A0ABU5C340_9BACI</name>
<dbReference type="EMBL" id="JAWDIP010000003">
    <property type="protein sequence ID" value="MDY0393713.1"/>
    <property type="molecule type" value="Genomic_DNA"/>
</dbReference>
<evidence type="ECO:0000313" key="3">
    <source>
        <dbReference type="Proteomes" id="UP001281447"/>
    </source>
</evidence>
<reference evidence="2 3" key="1">
    <citation type="submission" date="2023-10" db="EMBL/GenBank/DDBJ databases">
        <title>Virgibacillus halophilus 5B73C genome.</title>
        <authorList>
            <person name="Miliotis G."/>
            <person name="Sengupta P."/>
            <person name="Hameed A."/>
            <person name="Chuvochina M."/>
            <person name="Mcdonagh F."/>
            <person name="Simpson A.C."/>
            <person name="Singh N.K."/>
            <person name="Rekha P.D."/>
            <person name="Raman K."/>
            <person name="Hugenholtz P."/>
            <person name="Venkateswaran K."/>
        </authorList>
    </citation>
    <scope>NUCLEOTIDE SEQUENCE [LARGE SCALE GENOMIC DNA]</scope>
    <source>
        <strain evidence="2 3">5B73C</strain>
    </source>
</reference>